<evidence type="ECO:0000256" key="9">
    <source>
        <dbReference type="ARBA" id="ARBA00037216"/>
    </source>
</evidence>
<protein>
    <recommendedName>
        <fullName evidence="10">Spermidine/putrescine transport system permease protein PotC</fullName>
    </recommendedName>
</protein>
<keyword evidence="4" id="KW-1003">Cell membrane</keyword>
<proteinExistence type="inferred from homology"/>
<dbReference type="Pfam" id="PF00528">
    <property type="entry name" value="BPD_transp_1"/>
    <property type="match status" value="1"/>
</dbReference>
<comment type="function">
    <text evidence="9">Required for the activity of the bacterial periplasmic transport system of putrescine and spermidine.</text>
</comment>
<evidence type="ECO:0000256" key="5">
    <source>
        <dbReference type="ARBA" id="ARBA00022519"/>
    </source>
</evidence>
<feature type="transmembrane region" description="Helical" evidence="11">
    <location>
        <begin position="50"/>
        <end position="70"/>
    </location>
</feature>
<feature type="transmembrane region" description="Helical" evidence="11">
    <location>
        <begin position="82"/>
        <end position="108"/>
    </location>
</feature>
<dbReference type="PANTHER" id="PTHR43848">
    <property type="entry name" value="PUTRESCINE TRANSPORT SYSTEM PERMEASE PROTEIN POTI"/>
    <property type="match status" value="1"/>
</dbReference>
<feature type="transmembrane region" description="Helical" evidence="11">
    <location>
        <begin position="114"/>
        <end position="134"/>
    </location>
</feature>
<evidence type="ECO:0000256" key="7">
    <source>
        <dbReference type="ARBA" id="ARBA00022989"/>
    </source>
</evidence>
<evidence type="ECO:0000256" key="11">
    <source>
        <dbReference type="RuleBase" id="RU363032"/>
    </source>
</evidence>
<reference evidence="13 14" key="1">
    <citation type="submission" date="2019-08" db="EMBL/GenBank/DDBJ databases">
        <title>Hyperibacter terrae gen. nov., sp. nov. and Hyperibacter viscosus sp. nov., two new members in the family Rhodospirillaceae isolated from the rhizosphere of Hypericum perforatum.</title>
        <authorList>
            <person name="Noviana Z."/>
        </authorList>
    </citation>
    <scope>NUCLEOTIDE SEQUENCE [LARGE SCALE GENOMIC DNA]</scope>
    <source>
        <strain evidence="13 14">R5913</strain>
    </source>
</reference>
<dbReference type="PROSITE" id="PS50928">
    <property type="entry name" value="ABC_TM1"/>
    <property type="match status" value="1"/>
</dbReference>
<keyword evidence="14" id="KW-1185">Reference proteome</keyword>
<keyword evidence="7 11" id="KW-1133">Transmembrane helix</keyword>
<dbReference type="InterPro" id="IPR051789">
    <property type="entry name" value="Bact_Polyamine_Transport"/>
</dbReference>
<dbReference type="InterPro" id="IPR000515">
    <property type="entry name" value="MetI-like"/>
</dbReference>
<dbReference type="RefSeq" id="WP_407658089.1">
    <property type="nucleotide sequence ID" value="NZ_CP042906.1"/>
</dbReference>
<dbReference type="AlphaFoldDB" id="A0A5J6MJ53"/>
<keyword evidence="3 11" id="KW-0813">Transport</keyword>
<name>A0A5J6MJ53_9PROT</name>
<dbReference type="Proteomes" id="UP000326202">
    <property type="component" value="Chromosome"/>
</dbReference>
<dbReference type="EMBL" id="CP042906">
    <property type="protein sequence ID" value="QEX16525.1"/>
    <property type="molecule type" value="Genomic_DNA"/>
</dbReference>
<feature type="transmembrane region" description="Helical" evidence="11">
    <location>
        <begin position="219"/>
        <end position="238"/>
    </location>
</feature>
<dbReference type="GO" id="GO:0005886">
    <property type="term" value="C:plasma membrane"/>
    <property type="evidence" value="ECO:0007669"/>
    <property type="project" value="UniProtKB-SubCell"/>
</dbReference>
<evidence type="ECO:0000256" key="8">
    <source>
        <dbReference type="ARBA" id="ARBA00023136"/>
    </source>
</evidence>
<evidence type="ECO:0000256" key="1">
    <source>
        <dbReference type="ARBA" id="ARBA00004429"/>
    </source>
</evidence>
<organism evidence="13 14">
    <name type="scientific">Hypericibacter terrae</name>
    <dbReference type="NCBI Taxonomy" id="2602015"/>
    <lineage>
        <taxon>Bacteria</taxon>
        <taxon>Pseudomonadati</taxon>
        <taxon>Pseudomonadota</taxon>
        <taxon>Alphaproteobacteria</taxon>
        <taxon>Rhodospirillales</taxon>
        <taxon>Dongiaceae</taxon>
        <taxon>Hypericibacter</taxon>
    </lineage>
</organism>
<evidence type="ECO:0000313" key="14">
    <source>
        <dbReference type="Proteomes" id="UP000326202"/>
    </source>
</evidence>
<comment type="similarity">
    <text evidence="2">Belongs to the binding-protein-dependent transport system permease family. CysTW subfamily.</text>
</comment>
<gene>
    <name evidence="13" type="ORF">FRZ44_18200</name>
</gene>
<feature type="transmembrane region" description="Helical" evidence="11">
    <location>
        <begin position="188"/>
        <end position="207"/>
    </location>
</feature>
<accession>A0A5J6MJ53</accession>
<evidence type="ECO:0000256" key="4">
    <source>
        <dbReference type="ARBA" id="ARBA00022475"/>
    </source>
</evidence>
<keyword evidence="8 11" id="KW-0472">Membrane</keyword>
<dbReference type="CDD" id="cd06261">
    <property type="entry name" value="TM_PBP2"/>
    <property type="match status" value="1"/>
</dbReference>
<evidence type="ECO:0000313" key="13">
    <source>
        <dbReference type="EMBL" id="QEX16525.1"/>
    </source>
</evidence>
<evidence type="ECO:0000256" key="10">
    <source>
        <dbReference type="ARBA" id="ARBA00039580"/>
    </source>
</evidence>
<evidence type="ECO:0000256" key="6">
    <source>
        <dbReference type="ARBA" id="ARBA00022692"/>
    </source>
</evidence>
<keyword evidence="6 11" id="KW-0812">Transmembrane</keyword>
<evidence type="ECO:0000256" key="3">
    <source>
        <dbReference type="ARBA" id="ARBA00022448"/>
    </source>
</evidence>
<dbReference type="InterPro" id="IPR035906">
    <property type="entry name" value="MetI-like_sf"/>
</dbReference>
<dbReference type="Gene3D" id="1.10.3720.10">
    <property type="entry name" value="MetI-like"/>
    <property type="match status" value="1"/>
</dbReference>
<dbReference type="KEGG" id="htq:FRZ44_18200"/>
<sequence length="255" mass="27083">MALLYAPVVILVVFSFNANRAVTIWAGFSLDWYVRAAANSGLQKAALNSLIVGIVATVCATAMATAAALATSRGQRFRGINALYALISMPMMIPEIVIAVGTLSFFALAGIRLGLVNVIIAHTVFCIPFAYLPIRARLEVMDKRLEEAASDLYASAWQSFRLITLPLLMPGIVSGAMLAFIISIDDYIITSMVAGAGAGTLPIYVYTQLRLGVTPEINAISTVLLAISILFVAASHLVGSYGLARTRSGSVRHTG</sequence>
<keyword evidence="5" id="KW-0997">Cell inner membrane</keyword>
<comment type="subcellular location">
    <subcellularLocation>
        <location evidence="1">Cell inner membrane</location>
        <topology evidence="1">Multi-pass membrane protein</topology>
    </subcellularLocation>
    <subcellularLocation>
        <location evidence="11">Cell membrane</location>
        <topology evidence="11">Multi-pass membrane protein</topology>
    </subcellularLocation>
</comment>
<dbReference type="PANTHER" id="PTHR43848:SF5">
    <property type="entry name" value="SPERMIDINE_PUTRESCINE TRANSPORT SYSTEM PERMEASE PROTEIN POTC"/>
    <property type="match status" value="1"/>
</dbReference>
<feature type="domain" description="ABC transmembrane type-1" evidence="12">
    <location>
        <begin position="46"/>
        <end position="235"/>
    </location>
</feature>
<dbReference type="GO" id="GO:0055085">
    <property type="term" value="P:transmembrane transport"/>
    <property type="evidence" value="ECO:0007669"/>
    <property type="project" value="InterPro"/>
</dbReference>
<evidence type="ECO:0000259" key="12">
    <source>
        <dbReference type="PROSITE" id="PS50928"/>
    </source>
</evidence>
<evidence type="ECO:0000256" key="2">
    <source>
        <dbReference type="ARBA" id="ARBA00007069"/>
    </source>
</evidence>
<feature type="transmembrane region" description="Helical" evidence="11">
    <location>
        <begin position="162"/>
        <end position="182"/>
    </location>
</feature>
<dbReference type="SUPFAM" id="SSF161098">
    <property type="entry name" value="MetI-like"/>
    <property type="match status" value="1"/>
</dbReference>